<keyword evidence="2" id="KW-1185">Reference proteome</keyword>
<reference evidence="1" key="1">
    <citation type="submission" date="2021-06" db="EMBL/GenBank/DDBJ databases">
        <authorList>
            <person name="Kallberg Y."/>
            <person name="Tangrot J."/>
            <person name="Rosling A."/>
        </authorList>
    </citation>
    <scope>NUCLEOTIDE SEQUENCE</scope>
    <source>
        <strain evidence="1">CL551</strain>
    </source>
</reference>
<dbReference type="Proteomes" id="UP000789342">
    <property type="component" value="Unassembled WGS sequence"/>
</dbReference>
<organism evidence="1 2">
    <name type="scientific">Acaulospora morrowiae</name>
    <dbReference type="NCBI Taxonomy" id="94023"/>
    <lineage>
        <taxon>Eukaryota</taxon>
        <taxon>Fungi</taxon>
        <taxon>Fungi incertae sedis</taxon>
        <taxon>Mucoromycota</taxon>
        <taxon>Glomeromycotina</taxon>
        <taxon>Glomeromycetes</taxon>
        <taxon>Diversisporales</taxon>
        <taxon>Acaulosporaceae</taxon>
        <taxon>Acaulospora</taxon>
    </lineage>
</organism>
<comment type="caution">
    <text evidence="1">The sequence shown here is derived from an EMBL/GenBank/DDBJ whole genome shotgun (WGS) entry which is preliminary data.</text>
</comment>
<proteinExistence type="predicted"/>
<sequence length="73" mass="8439">MVESSHPSFFSYNSQASRNAKISQDSMCRNTKYHRTQYSVMKENIPLIYLLKGSRAVSRKHGSIPENSMKRLD</sequence>
<gene>
    <name evidence="1" type="ORF">AMORRO_LOCUS15424</name>
</gene>
<accession>A0A9N9IWF6</accession>
<dbReference type="AlphaFoldDB" id="A0A9N9IWF6"/>
<evidence type="ECO:0000313" key="2">
    <source>
        <dbReference type="Proteomes" id="UP000789342"/>
    </source>
</evidence>
<name>A0A9N9IWF6_9GLOM</name>
<evidence type="ECO:0000313" key="1">
    <source>
        <dbReference type="EMBL" id="CAG8752861.1"/>
    </source>
</evidence>
<dbReference type="EMBL" id="CAJVPV010036232">
    <property type="protein sequence ID" value="CAG8752861.1"/>
    <property type="molecule type" value="Genomic_DNA"/>
</dbReference>
<protein>
    <submittedName>
        <fullName evidence="1">6699_t:CDS:1</fullName>
    </submittedName>
</protein>